<proteinExistence type="inferred from homology"/>
<gene>
    <name evidence="6" type="ORF">RGB73_21540</name>
</gene>
<protein>
    <submittedName>
        <fullName evidence="6">Substrate-binding domain-containing protein</fullName>
    </submittedName>
</protein>
<evidence type="ECO:0000313" key="7">
    <source>
        <dbReference type="Proteomes" id="UP001256827"/>
    </source>
</evidence>
<dbReference type="EMBL" id="CP134050">
    <property type="protein sequence ID" value="WNC13263.1"/>
    <property type="molecule type" value="Genomic_DNA"/>
</dbReference>
<keyword evidence="7" id="KW-1185">Reference proteome</keyword>
<dbReference type="PROSITE" id="PS51257">
    <property type="entry name" value="PROKAR_LIPOPROTEIN"/>
    <property type="match status" value="1"/>
</dbReference>
<feature type="signal peptide" evidence="4">
    <location>
        <begin position="1"/>
        <end position="27"/>
    </location>
</feature>
<feature type="region of interest" description="Disordered" evidence="3">
    <location>
        <begin position="326"/>
        <end position="349"/>
    </location>
</feature>
<comment type="subcellular location">
    <subcellularLocation>
        <location evidence="1">Cell envelope</location>
    </subcellularLocation>
</comment>
<dbReference type="Pfam" id="PF13407">
    <property type="entry name" value="Peripla_BP_4"/>
    <property type="match status" value="1"/>
</dbReference>
<dbReference type="PANTHER" id="PTHR30036">
    <property type="entry name" value="D-XYLOSE-BINDING PERIPLASMIC PROTEIN"/>
    <property type="match status" value="1"/>
</dbReference>
<dbReference type="InterPro" id="IPR028082">
    <property type="entry name" value="Peripla_BP_I"/>
</dbReference>
<accession>A0ABY9SZX2</accession>
<dbReference type="PANTHER" id="PTHR30036:SF7">
    <property type="entry name" value="ABC TRANSPORTER PERIPLASMIC-BINDING PROTEIN YPHF"/>
    <property type="match status" value="1"/>
</dbReference>
<organism evidence="6 7">
    <name type="scientific">Brevibacillus brevis</name>
    <name type="common">Bacillus brevis</name>
    <dbReference type="NCBI Taxonomy" id="1393"/>
    <lineage>
        <taxon>Bacteria</taxon>
        <taxon>Bacillati</taxon>
        <taxon>Bacillota</taxon>
        <taxon>Bacilli</taxon>
        <taxon>Bacillales</taxon>
        <taxon>Paenibacillaceae</taxon>
        <taxon>Brevibacillus</taxon>
    </lineage>
</organism>
<sequence>MRAKAPLPKIVLALLLLLALGSGCLPQSDVSPSLPPTPAISAPAVPSDGKPLTLGIIYPISHPFYERITEDAEKAALARQVRLLVKAPDEASLEQQIRMMETMIRQKVDGIAIDPIDEHVLAPIINKAVQNGIPVICFEADSPESMRTAFIGTDNEKAGAIMGQSIDRLLGGRGMVLVESGMSGSRSLNQRLEGMLRYLHDHTEVQVLDVRYHEGHTGRALTELEEMIEQHPHFDAFVALDFVSSSTSILVWKAKGLTRYSIAFGMTPEIKEAMINGQITAVISQKEEEWGKKIVESLIQATSGKSLPPFIDTGVVEVANDHADSLAKGTGKHSRQEQSPLPDAIPFFH</sequence>
<evidence type="ECO:0000256" key="2">
    <source>
        <dbReference type="ARBA" id="ARBA00007639"/>
    </source>
</evidence>
<dbReference type="RefSeq" id="WP_310764755.1">
    <property type="nucleotide sequence ID" value="NZ_CP134050.1"/>
</dbReference>
<dbReference type="Gene3D" id="3.40.50.2300">
    <property type="match status" value="2"/>
</dbReference>
<dbReference type="InterPro" id="IPR050555">
    <property type="entry name" value="Bact_Solute-Bind_Prot2"/>
</dbReference>
<dbReference type="Proteomes" id="UP001256827">
    <property type="component" value="Chromosome"/>
</dbReference>
<reference evidence="6 7" key="1">
    <citation type="submission" date="2023-09" db="EMBL/GenBank/DDBJ databases">
        <title>Complete Genome and Methylome dissection of Bacillus brevis NEB573 original source of BbsI restriction endonuclease.</title>
        <authorList>
            <person name="Fomenkov A."/>
            <person name="Roberts R.D."/>
        </authorList>
    </citation>
    <scope>NUCLEOTIDE SEQUENCE [LARGE SCALE GENOMIC DNA]</scope>
    <source>
        <strain evidence="6 7">NEB573</strain>
    </source>
</reference>
<keyword evidence="4" id="KW-0732">Signal</keyword>
<feature type="domain" description="Periplasmic binding protein" evidence="5">
    <location>
        <begin position="57"/>
        <end position="305"/>
    </location>
</feature>
<evidence type="ECO:0000256" key="4">
    <source>
        <dbReference type="SAM" id="SignalP"/>
    </source>
</evidence>
<evidence type="ECO:0000259" key="5">
    <source>
        <dbReference type="Pfam" id="PF13407"/>
    </source>
</evidence>
<comment type="similarity">
    <text evidence="2">Belongs to the bacterial solute-binding protein 2 family.</text>
</comment>
<dbReference type="InterPro" id="IPR025997">
    <property type="entry name" value="SBP_2_dom"/>
</dbReference>
<name>A0ABY9SZX2_BREBE</name>
<evidence type="ECO:0000256" key="3">
    <source>
        <dbReference type="SAM" id="MobiDB-lite"/>
    </source>
</evidence>
<feature type="chain" id="PRO_5047077673" evidence="4">
    <location>
        <begin position="28"/>
        <end position="349"/>
    </location>
</feature>
<dbReference type="SUPFAM" id="SSF53822">
    <property type="entry name" value="Periplasmic binding protein-like I"/>
    <property type="match status" value="1"/>
</dbReference>
<evidence type="ECO:0000313" key="6">
    <source>
        <dbReference type="EMBL" id="WNC13263.1"/>
    </source>
</evidence>
<evidence type="ECO:0000256" key="1">
    <source>
        <dbReference type="ARBA" id="ARBA00004196"/>
    </source>
</evidence>